<organism evidence="2 3">
    <name type="scientific">Moorena producens (strain JHB)</name>
    <dbReference type="NCBI Taxonomy" id="1454205"/>
    <lineage>
        <taxon>Bacteria</taxon>
        <taxon>Bacillati</taxon>
        <taxon>Cyanobacteriota</taxon>
        <taxon>Cyanophyceae</taxon>
        <taxon>Coleofasciculales</taxon>
        <taxon>Coleofasciculaceae</taxon>
        <taxon>Moorena</taxon>
    </lineage>
</organism>
<evidence type="ECO:0000259" key="1">
    <source>
        <dbReference type="Pfam" id="PF13808"/>
    </source>
</evidence>
<protein>
    <submittedName>
        <fullName evidence="2">Transposase family protein</fullName>
    </submittedName>
</protein>
<dbReference type="InterPro" id="IPR051698">
    <property type="entry name" value="Transposase_11-like"/>
</dbReference>
<sequence>MAIDVDPTASLMEHFRDLDDPRIEHLVEHRLLDILAVTICAVICLAESWVDIENYGLAKQQLLEGVSWVSQRHCLP</sequence>
<evidence type="ECO:0000313" key="3">
    <source>
        <dbReference type="Proteomes" id="UP000176944"/>
    </source>
</evidence>
<dbReference type="PANTHER" id="PTHR30298">
    <property type="entry name" value="H REPEAT-ASSOCIATED PREDICTED TRANSPOSASE"/>
    <property type="match status" value="1"/>
</dbReference>
<dbReference type="AlphaFoldDB" id="A0A1D9G7I6"/>
<dbReference type="PANTHER" id="PTHR30298:SF0">
    <property type="entry name" value="PROTEIN YBFL-RELATED"/>
    <property type="match status" value="1"/>
</dbReference>
<dbReference type="EMBL" id="CP017708">
    <property type="protein sequence ID" value="AOY83607.1"/>
    <property type="molecule type" value="Genomic_DNA"/>
</dbReference>
<proteinExistence type="predicted"/>
<evidence type="ECO:0000313" key="2">
    <source>
        <dbReference type="EMBL" id="AOY83607.1"/>
    </source>
</evidence>
<gene>
    <name evidence="2" type="ORF">BJP36_30495</name>
</gene>
<dbReference type="InterPro" id="IPR032806">
    <property type="entry name" value="YbfD_N"/>
</dbReference>
<name>A0A1D9G7I6_MOOP1</name>
<feature type="domain" description="H repeat-associated protein N-terminal" evidence="1">
    <location>
        <begin position="12"/>
        <end position="66"/>
    </location>
</feature>
<dbReference type="Proteomes" id="UP000176944">
    <property type="component" value="Chromosome"/>
</dbReference>
<dbReference type="Pfam" id="PF13808">
    <property type="entry name" value="DDE_Tnp_1_assoc"/>
    <property type="match status" value="1"/>
</dbReference>
<reference evidence="3" key="1">
    <citation type="submission" date="2016-10" db="EMBL/GenBank/DDBJ databases">
        <title>Comparative genomics uncovers the prolific and rare metabolic potential of the cyanobacterial genus Moorea.</title>
        <authorList>
            <person name="Leao T."/>
            <person name="Castelao G."/>
            <person name="Korobeynikov A."/>
            <person name="Monroe E.A."/>
            <person name="Podell S."/>
            <person name="Glukhov E."/>
            <person name="Allen E."/>
            <person name="Gerwick W.H."/>
            <person name="Gerwick L."/>
        </authorList>
    </citation>
    <scope>NUCLEOTIDE SEQUENCE [LARGE SCALE GENOMIC DNA]</scope>
    <source>
        <strain evidence="3">JHB</strain>
    </source>
</reference>
<accession>A0A1D9G7I6</accession>